<dbReference type="RefSeq" id="XP_028966345.1">
    <property type="nucleotide sequence ID" value="XM_029110512.1"/>
</dbReference>
<evidence type="ECO:0000256" key="4">
    <source>
        <dbReference type="ARBA" id="ARBA00022794"/>
    </source>
</evidence>
<keyword evidence="7 8" id="KW-0966">Cell projection</keyword>
<comment type="subcellular location">
    <subcellularLocation>
        <location evidence="1 8">Cell projection</location>
        <location evidence="1 8">Cilium</location>
    </subcellularLocation>
</comment>
<reference evidence="10" key="1">
    <citation type="submission" date="2025-08" db="UniProtKB">
        <authorList>
            <consortium name="RefSeq"/>
        </authorList>
    </citation>
    <scope>IDENTIFICATION</scope>
</reference>
<dbReference type="InterPro" id="IPR039941">
    <property type="entry name" value="TT30"/>
</dbReference>
<dbReference type="PANTHER" id="PTHR20931:SF0">
    <property type="entry name" value="TETRATRICOPEPTIDE REPEAT PROTEIN 30"/>
    <property type="match status" value="1"/>
</dbReference>
<name>A0AAJ7WGQ9_9ACAR</name>
<evidence type="ECO:0000256" key="3">
    <source>
        <dbReference type="ARBA" id="ARBA00022737"/>
    </source>
</evidence>
<dbReference type="GO" id="GO:0005879">
    <property type="term" value="C:axonemal microtubule"/>
    <property type="evidence" value="ECO:0007669"/>
    <property type="project" value="UniProtKB-UniRule"/>
</dbReference>
<dbReference type="GeneID" id="100909329"/>
<sequence>MGYTRVVYELFRDSRYEEAVGFLGDQLQTNPGSRPALSLLAYAHYRLQDYVNAANCYEQLAMLSIDEKTANQYRLHYANSLYQASLFDEAYKVTLQMADLTDFKLSLHKLRAAIEYSRDDLSSASKELQAAEDQGDPDVQVNHACILFKENKFEDAKKKLQSAMQAQGYSAQLYYAAALCCYKLKQYPQALKHIADIIERGIREHPELSVGMATEGIEVHVRNSAVLRDTALIEAFNLKAAIEFELKNLSAAKEALTDMPPRAQQDIDAVSLHNQALIQVESAPSSSFDKLHFLVEQGTGPQEAFANLVLLYCRFEHYDLAADLLAEHADIVHLMLSSHVQSFLEAVIACQTSPDEAYQKLDEMAHRHTEVFRRLKKSSADAEYEEELKKYMPVLMAQAKIHWELENYVQVEKLCKKSLEFCGEQESWKTNVAHVLFMQGDRFKEASSFYESLLKNAPNILDVPAVVLANLCVCYIMTSRNEEAEELMRRIEQAEEQLAYTKPEDKVYHLCIVNLVIGTLYCAKGNYDFGVSRIIKSIEPVSKKLSPDTWFYVKRCFLSLIENLTKKVIVVRDAVVHDCRVFLSQCEIFGGDIRASVDDGRNTSGLIPAATVTSEARLLLALFALINE</sequence>
<evidence type="ECO:0000256" key="6">
    <source>
        <dbReference type="ARBA" id="ARBA00023069"/>
    </source>
</evidence>
<evidence type="ECO:0000256" key="2">
    <source>
        <dbReference type="ARBA" id="ARBA00009522"/>
    </source>
</evidence>
<dbReference type="CTD" id="34702"/>
<dbReference type="GO" id="GO:0030992">
    <property type="term" value="C:intraciliary transport particle B"/>
    <property type="evidence" value="ECO:0007669"/>
    <property type="project" value="TreeGrafter"/>
</dbReference>
<dbReference type="AlphaFoldDB" id="A0AAJ7WGQ9"/>
<protein>
    <recommendedName>
        <fullName evidence="8">Tetratricopeptide repeat protein 30</fullName>
    </recommendedName>
</protein>
<dbReference type="InterPro" id="IPR019734">
    <property type="entry name" value="TPR_rpt"/>
</dbReference>
<accession>A0AAJ7WGQ9</accession>
<keyword evidence="5 8" id="KW-0802">TPR repeat</keyword>
<dbReference type="KEGG" id="goe:100909329"/>
<comment type="similarity">
    <text evidence="2 8">Belongs to the TTC30/dfy-1/fleer family.</text>
</comment>
<dbReference type="PANTHER" id="PTHR20931">
    <property type="entry name" value="TETRATRICOPEPTIDE REPEAT PROTEIN 30"/>
    <property type="match status" value="1"/>
</dbReference>
<keyword evidence="9" id="KW-1185">Reference proteome</keyword>
<evidence type="ECO:0000256" key="5">
    <source>
        <dbReference type="ARBA" id="ARBA00022803"/>
    </source>
</evidence>
<proteinExistence type="inferred from homology"/>
<gene>
    <name evidence="10" type="primary">LOC100909329</name>
</gene>
<dbReference type="SMART" id="SM00028">
    <property type="entry name" value="TPR"/>
    <property type="match status" value="4"/>
</dbReference>
<dbReference type="GO" id="GO:0042073">
    <property type="term" value="P:intraciliary transport"/>
    <property type="evidence" value="ECO:0007669"/>
    <property type="project" value="UniProtKB-UniRule"/>
</dbReference>
<comment type="function">
    <text evidence="8">Required for polyglutamylation of axonemal tubulin. Plays a role in anterograde intraflagellar transport (IFT), the process by which cilia precursors are transported from the base of the cilium to the site of their incorporation at the tip.</text>
</comment>
<dbReference type="SUPFAM" id="SSF48452">
    <property type="entry name" value="TPR-like"/>
    <property type="match status" value="2"/>
</dbReference>
<dbReference type="GO" id="GO:0120170">
    <property type="term" value="F:intraciliary transport particle B binding"/>
    <property type="evidence" value="ECO:0007669"/>
    <property type="project" value="TreeGrafter"/>
</dbReference>
<keyword evidence="3" id="KW-0677">Repeat</keyword>
<evidence type="ECO:0000256" key="1">
    <source>
        <dbReference type="ARBA" id="ARBA00004138"/>
    </source>
</evidence>
<dbReference type="Gene3D" id="1.25.40.10">
    <property type="entry name" value="Tetratricopeptide repeat domain"/>
    <property type="match status" value="3"/>
</dbReference>
<dbReference type="InterPro" id="IPR011990">
    <property type="entry name" value="TPR-like_helical_dom_sf"/>
</dbReference>
<dbReference type="FunFam" id="1.25.40.10:FF:000186">
    <property type="entry name" value="Tetratricopeptide repeat domain 30A"/>
    <property type="match status" value="1"/>
</dbReference>
<keyword evidence="6 8" id="KW-0969">Cilium</keyword>
<evidence type="ECO:0000256" key="7">
    <source>
        <dbReference type="ARBA" id="ARBA00023273"/>
    </source>
</evidence>
<keyword evidence="4 8" id="KW-0970">Cilium biogenesis/degradation</keyword>
<evidence type="ECO:0000256" key="8">
    <source>
        <dbReference type="RuleBase" id="RU367070"/>
    </source>
</evidence>
<evidence type="ECO:0000313" key="10">
    <source>
        <dbReference type="RefSeq" id="XP_028966345.1"/>
    </source>
</evidence>
<evidence type="ECO:0000313" key="9">
    <source>
        <dbReference type="Proteomes" id="UP000694867"/>
    </source>
</evidence>
<organism evidence="9 10">
    <name type="scientific">Galendromus occidentalis</name>
    <name type="common">western predatory mite</name>
    <dbReference type="NCBI Taxonomy" id="34638"/>
    <lineage>
        <taxon>Eukaryota</taxon>
        <taxon>Metazoa</taxon>
        <taxon>Ecdysozoa</taxon>
        <taxon>Arthropoda</taxon>
        <taxon>Chelicerata</taxon>
        <taxon>Arachnida</taxon>
        <taxon>Acari</taxon>
        <taxon>Parasitiformes</taxon>
        <taxon>Mesostigmata</taxon>
        <taxon>Gamasina</taxon>
        <taxon>Phytoseioidea</taxon>
        <taxon>Phytoseiidae</taxon>
        <taxon>Typhlodrominae</taxon>
        <taxon>Galendromus</taxon>
    </lineage>
</organism>
<dbReference type="Proteomes" id="UP000694867">
    <property type="component" value="Unplaced"/>
</dbReference>